<dbReference type="EMBL" id="CP049742">
    <property type="protein sequence ID" value="QPC45993.1"/>
    <property type="molecule type" value="Genomic_DNA"/>
</dbReference>
<dbReference type="InterPro" id="IPR031360">
    <property type="entry name" value="TrpP"/>
</dbReference>
<accession>A0A7S8C9S4</accession>
<gene>
    <name evidence="2" type="ORF">G8O30_02995</name>
</gene>
<evidence type="ECO:0000313" key="2">
    <source>
        <dbReference type="EMBL" id="QPC45993.1"/>
    </source>
</evidence>
<organism evidence="2 3">
    <name type="scientific">Mangrovibacillus cuniculi</name>
    <dbReference type="NCBI Taxonomy" id="2593652"/>
    <lineage>
        <taxon>Bacteria</taxon>
        <taxon>Bacillati</taxon>
        <taxon>Bacillota</taxon>
        <taxon>Bacilli</taxon>
        <taxon>Bacillales</taxon>
        <taxon>Bacillaceae</taxon>
        <taxon>Mangrovibacillus</taxon>
    </lineage>
</organism>
<sequence length="178" mass="18349">MKTKSIVLLALLLGIGAVLHLVIPGAILGMKPDLMLTMMFLGIILFPTVKHVAALGVAAGLLSGLTSTFPGGGFIPNLIEKPITAFVFFAALLLVKKVTTSTIALTVLTALGTAVSGFVFLGIAFTIIGLPGPFLALVTTVVVPAAIGSAVLMFILYPIVMGILKRTTLLEDSLHPAA</sequence>
<proteinExistence type="predicted"/>
<keyword evidence="1" id="KW-1133">Transmembrane helix</keyword>
<dbReference type="Pfam" id="PF17099">
    <property type="entry name" value="TrpP"/>
    <property type="match status" value="1"/>
</dbReference>
<protein>
    <submittedName>
        <fullName evidence="2">Tryptophan transporter</fullName>
    </submittedName>
</protein>
<feature type="transmembrane region" description="Helical" evidence="1">
    <location>
        <begin position="134"/>
        <end position="157"/>
    </location>
</feature>
<reference evidence="2 3" key="1">
    <citation type="submission" date="2019-07" db="EMBL/GenBank/DDBJ databases">
        <title>Genome sequence of 2 isolates from Red Sea Mangroves.</title>
        <authorList>
            <person name="Sefrji F."/>
            <person name="Michoud G."/>
            <person name="Merlino G."/>
            <person name="Daffonchio D."/>
        </authorList>
    </citation>
    <scope>NUCLEOTIDE SEQUENCE [LARGE SCALE GENOMIC DNA]</scope>
    <source>
        <strain evidence="2 3">R1DC41</strain>
    </source>
</reference>
<keyword evidence="1" id="KW-0472">Membrane</keyword>
<evidence type="ECO:0000256" key="1">
    <source>
        <dbReference type="SAM" id="Phobius"/>
    </source>
</evidence>
<dbReference type="AlphaFoldDB" id="A0A7S8C9S4"/>
<keyword evidence="3" id="KW-1185">Reference proteome</keyword>
<feature type="transmembrane region" description="Helical" evidence="1">
    <location>
        <begin position="6"/>
        <end position="28"/>
    </location>
</feature>
<dbReference type="Proteomes" id="UP000593626">
    <property type="component" value="Chromosome"/>
</dbReference>
<feature type="transmembrane region" description="Helical" evidence="1">
    <location>
        <begin position="40"/>
        <end position="62"/>
    </location>
</feature>
<dbReference type="KEGG" id="mcui:G8O30_02995"/>
<dbReference type="RefSeq" id="WP_239673516.1">
    <property type="nucleotide sequence ID" value="NZ_CP049742.1"/>
</dbReference>
<feature type="transmembrane region" description="Helical" evidence="1">
    <location>
        <begin position="74"/>
        <end position="95"/>
    </location>
</feature>
<evidence type="ECO:0000313" key="3">
    <source>
        <dbReference type="Proteomes" id="UP000593626"/>
    </source>
</evidence>
<feature type="transmembrane region" description="Helical" evidence="1">
    <location>
        <begin position="102"/>
        <end position="128"/>
    </location>
</feature>
<name>A0A7S8C9S4_9BACI</name>
<keyword evidence="1" id="KW-0812">Transmembrane</keyword>